<keyword evidence="3" id="KW-0202">Cytokine</keyword>
<comment type="similarity">
    <text evidence="2">Belongs to the tumor necrosis factor family.</text>
</comment>
<evidence type="ECO:0000259" key="9">
    <source>
        <dbReference type="PROSITE" id="PS50049"/>
    </source>
</evidence>
<protein>
    <recommendedName>
        <fullName evidence="9">THD domain-containing protein</fullName>
    </recommendedName>
</protein>
<dbReference type="Proteomes" id="UP000075880">
    <property type="component" value="Unassembled WGS sequence"/>
</dbReference>
<dbReference type="EnsemblMetazoa" id="ENSAATROPT008158">
    <property type="protein sequence ID" value="ENSAATROPP007329"/>
    <property type="gene ID" value="ENSAATROPG006639"/>
</dbReference>
<dbReference type="InterPro" id="IPR006052">
    <property type="entry name" value="TNF_dom"/>
</dbReference>
<evidence type="ECO:0000256" key="1">
    <source>
        <dbReference type="ARBA" id="ARBA00004613"/>
    </source>
</evidence>
<keyword evidence="8" id="KW-0812">Transmembrane</keyword>
<reference evidence="10" key="1">
    <citation type="submission" date="2024-04" db="UniProtKB">
        <authorList>
            <consortium name="EnsemblMetazoa"/>
        </authorList>
    </citation>
    <scope>IDENTIFICATION</scope>
    <source>
        <strain evidence="10">EBRO</strain>
    </source>
</reference>
<evidence type="ECO:0000313" key="11">
    <source>
        <dbReference type="Proteomes" id="UP000075880"/>
    </source>
</evidence>
<feature type="domain" description="THD" evidence="9">
    <location>
        <begin position="388"/>
        <end position="522"/>
    </location>
</feature>
<comment type="subcellular location">
    <subcellularLocation>
        <location evidence="1">Secreted</location>
    </subcellularLocation>
</comment>
<dbReference type="Pfam" id="PF00229">
    <property type="entry name" value="TNF"/>
    <property type="match status" value="1"/>
</dbReference>
<feature type="compositionally biased region" description="Acidic residues" evidence="7">
    <location>
        <begin position="155"/>
        <end position="175"/>
    </location>
</feature>
<dbReference type="Gene3D" id="2.60.120.40">
    <property type="match status" value="1"/>
</dbReference>
<sequence length="536" mass="60362">MTAESLKPFLNLPNATAADLKVHCAQRSSVKRYLAVLGCILVAATCVALVGVQIWHLNRTAALEREVDDLKLQLQQYRAGEFNDYEFDNELFVNPDEYDAGYAPDLDLILPGEREAGDLLESGLASSGMLDDDEDNDEENGRDHSRNEEDGRRDEDDEDGDINIGDEYDDDPALYESEDISVTAAVAGGKRRARSISGVTRQGVPIVDEPYVPRRNRTRQPHRIFEQLRQRPEEVVTPPTSAEMFRWDVEGRSSQASHRTANSQQQAYGSISIRPFPQESHHRRDHHTPSTSPMPAYSSPANHQLYYSRNELNAGNPTKAPAQILNRMSRVQTTNDENKRERPQPHRFPKVISNPGTQKELVRSPETRVRMRYRKAGGQSHAAEPLAKGVHFVKQNVGGMRHQDKHHKHWSLKGDASSHAIESNVFRLENDALIVREPGLYYVYAQVMYDNKGEKNGFNVKIKDQIHLSCTVHTNSGYTNTCFTAGLAKIDEADTGIVIYDIENSRPHVMLPEKTFFGAFKVGRLPAVASQQLRRS</sequence>
<feature type="transmembrane region" description="Helical" evidence="8">
    <location>
        <begin position="33"/>
        <end position="55"/>
    </location>
</feature>
<keyword evidence="6" id="KW-0325">Glycoprotein</keyword>
<evidence type="ECO:0000256" key="3">
    <source>
        <dbReference type="ARBA" id="ARBA00022514"/>
    </source>
</evidence>
<dbReference type="GO" id="GO:0005615">
    <property type="term" value="C:extracellular space"/>
    <property type="evidence" value="ECO:0007669"/>
    <property type="project" value="UniProtKB-KW"/>
</dbReference>
<dbReference type="InterPro" id="IPR051748">
    <property type="entry name" value="TNF_Ligand_Superfamily"/>
</dbReference>
<evidence type="ECO:0000256" key="8">
    <source>
        <dbReference type="SAM" id="Phobius"/>
    </source>
</evidence>
<evidence type="ECO:0000256" key="7">
    <source>
        <dbReference type="SAM" id="MobiDB-lite"/>
    </source>
</evidence>
<evidence type="ECO:0000256" key="2">
    <source>
        <dbReference type="ARBA" id="ARBA00008670"/>
    </source>
</evidence>
<name>A0AAG5D8Y1_ANOAO</name>
<feature type="region of interest" description="Disordered" evidence="7">
    <location>
        <begin position="124"/>
        <end position="175"/>
    </location>
</feature>
<feature type="compositionally biased region" description="Polar residues" evidence="7">
    <location>
        <begin position="289"/>
        <end position="301"/>
    </location>
</feature>
<keyword evidence="8" id="KW-0472">Membrane</keyword>
<dbReference type="GO" id="GO:0005125">
    <property type="term" value="F:cytokine activity"/>
    <property type="evidence" value="ECO:0007669"/>
    <property type="project" value="UniProtKB-KW"/>
</dbReference>
<feature type="region of interest" description="Disordered" evidence="7">
    <location>
        <begin position="278"/>
        <end position="301"/>
    </location>
</feature>
<dbReference type="InterPro" id="IPR008983">
    <property type="entry name" value="Tumour_necrosis_fac-like_dom"/>
</dbReference>
<organism evidence="10 11">
    <name type="scientific">Anopheles atroparvus</name>
    <name type="common">European mosquito</name>
    <dbReference type="NCBI Taxonomy" id="41427"/>
    <lineage>
        <taxon>Eukaryota</taxon>
        <taxon>Metazoa</taxon>
        <taxon>Ecdysozoa</taxon>
        <taxon>Arthropoda</taxon>
        <taxon>Hexapoda</taxon>
        <taxon>Insecta</taxon>
        <taxon>Pterygota</taxon>
        <taxon>Neoptera</taxon>
        <taxon>Endopterygota</taxon>
        <taxon>Diptera</taxon>
        <taxon>Nematocera</taxon>
        <taxon>Culicoidea</taxon>
        <taxon>Culicidae</taxon>
        <taxon>Anophelinae</taxon>
        <taxon>Anopheles</taxon>
    </lineage>
</organism>
<proteinExistence type="inferred from homology"/>
<keyword evidence="11" id="KW-1185">Reference proteome</keyword>
<evidence type="ECO:0000313" key="10">
    <source>
        <dbReference type="EnsemblMetazoa" id="ENSAATROPP007329"/>
    </source>
</evidence>
<dbReference type="PANTHER" id="PTHR15151:SF24">
    <property type="entry name" value="A PROLIFERATION-INDUCING LIGAND-LIKE PROTEIN-RELATED"/>
    <property type="match status" value="1"/>
</dbReference>
<dbReference type="PANTHER" id="PTHR15151">
    <property type="entry name" value="PROTEIN EIGER"/>
    <property type="match status" value="1"/>
</dbReference>
<feature type="compositionally biased region" description="Basic and acidic residues" evidence="7">
    <location>
        <begin position="139"/>
        <end position="154"/>
    </location>
</feature>
<dbReference type="PROSITE" id="PS50049">
    <property type="entry name" value="THD_2"/>
    <property type="match status" value="1"/>
</dbReference>
<evidence type="ECO:0000256" key="5">
    <source>
        <dbReference type="ARBA" id="ARBA00023157"/>
    </source>
</evidence>
<keyword evidence="8" id="KW-1133">Transmembrane helix</keyword>
<dbReference type="PROSITE" id="PS00251">
    <property type="entry name" value="THD_1"/>
    <property type="match status" value="1"/>
</dbReference>
<dbReference type="GO" id="GO:0005164">
    <property type="term" value="F:tumor necrosis factor receptor binding"/>
    <property type="evidence" value="ECO:0007669"/>
    <property type="project" value="InterPro"/>
</dbReference>
<evidence type="ECO:0000256" key="4">
    <source>
        <dbReference type="ARBA" id="ARBA00022525"/>
    </source>
</evidence>
<dbReference type="SUPFAM" id="SSF49842">
    <property type="entry name" value="TNF-like"/>
    <property type="match status" value="1"/>
</dbReference>
<dbReference type="GO" id="GO:0006955">
    <property type="term" value="P:immune response"/>
    <property type="evidence" value="ECO:0007669"/>
    <property type="project" value="InterPro"/>
</dbReference>
<dbReference type="AlphaFoldDB" id="A0AAG5D8Y1"/>
<dbReference type="InterPro" id="IPR021184">
    <property type="entry name" value="TNF_CS"/>
</dbReference>
<keyword evidence="4" id="KW-0964">Secreted</keyword>
<dbReference type="GO" id="GO:0016020">
    <property type="term" value="C:membrane"/>
    <property type="evidence" value="ECO:0007669"/>
    <property type="project" value="InterPro"/>
</dbReference>
<evidence type="ECO:0000256" key="6">
    <source>
        <dbReference type="ARBA" id="ARBA00023180"/>
    </source>
</evidence>
<feature type="region of interest" description="Disordered" evidence="7">
    <location>
        <begin position="332"/>
        <end position="359"/>
    </location>
</feature>
<keyword evidence="5" id="KW-1015">Disulfide bond</keyword>
<accession>A0AAG5D8Y1</accession>